<organism evidence="1 2">
    <name type="scientific">Methanococcoides burtonii (strain DSM 6242 / NBRC 107633 / OCM 468 / ACE-M)</name>
    <dbReference type="NCBI Taxonomy" id="259564"/>
    <lineage>
        <taxon>Archaea</taxon>
        <taxon>Methanobacteriati</taxon>
        <taxon>Methanobacteriota</taxon>
        <taxon>Stenosarchaea group</taxon>
        <taxon>Methanomicrobia</taxon>
        <taxon>Methanosarcinales</taxon>
        <taxon>Methanosarcinaceae</taxon>
        <taxon>Methanococcoides</taxon>
    </lineage>
</organism>
<dbReference type="RefSeq" id="WP_011499669.1">
    <property type="nucleotide sequence ID" value="NC_007955.1"/>
</dbReference>
<dbReference type="GeneID" id="3997255"/>
<evidence type="ECO:0000313" key="1">
    <source>
        <dbReference type="EMBL" id="ABE52525.1"/>
    </source>
</evidence>
<sequence length="206" mass="23382">MRYISTLLLALLTVAMVTSPSSAFEWRNTIVLEEDGMSWSYEEEYSGEDVGVYRSYADKNIGNNDGHISAWELMKLDHRVRNRLYGSLEKELDVMFNGSAKNVHAFDVDAEISRSVLGSTDKADIINNRYFVTYTFEKNFFEMGENVSFDGEANTDFTITMPEGVEIIDTEGINSRFIETVDNRTILSGRFGVEGLITVEFSKRDV</sequence>
<accession>Q12VK1</accession>
<dbReference type="KEGG" id="mbu:Mbur_1621"/>
<reference evidence="2" key="1">
    <citation type="journal article" date="2009" name="ISME J.">
        <title>The genome sequence of the psychrophilic archaeon, Methanococcoides burtonii: the role of genome evolution in cold adaptation.</title>
        <authorList>
            <person name="Allen M.A."/>
            <person name="Lauro F.M."/>
            <person name="Williams T.J."/>
            <person name="Burg D."/>
            <person name="Siddiqui K.S."/>
            <person name="De Francisci D."/>
            <person name="Chong K.W."/>
            <person name="Pilak O."/>
            <person name="Chew H.H."/>
            <person name="De Maere M.Z."/>
            <person name="Ting L."/>
            <person name="Katrib M."/>
            <person name="Ng C."/>
            <person name="Sowers K.R."/>
            <person name="Galperin M.Y."/>
            <person name="Anderson I.J."/>
            <person name="Ivanova N."/>
            <person name="Dalin E."/>
            <person name="Martinez M."/>
            <person name="Lapidus A."/>
            <person name="Hauser L."/>
            <person name="Land M."/>
            <person name="Thomas T."/>
            <person name="Cavicchioli R."/>
        </authorList>
    </citation>
    <scope>NUCLEOTIDE SEQUENCE [LARGE SCALE GENOMIC DNA]</scope>
    <source>
        <strain evidence="2">DSM 6242 / NBRC 107633 / OCM 468 / ACE-M</strain>
    </source>
</reference>
<proteinExistence type="predicted"/>
<dbReference type="STRING" id="259564.Mbur_1621"/>
<gene>
    <name evidence="1" type="ordered locus">Mbur_1621</name>
</gene>
<dbReference type="Proteomes" id="UP000001979">
    <property type="component" value="Chromosome"/>
</dbReference>
<name>Q12VK1_METBU</name>
<protein>
    <submittedName>
        <fullName evidence="1">Uncharacterized protein</fullName>
    </submittedName>
</protein>
<keyword evidence="2" id="KW-1185">Reference proteome</keyword>
<dbReference type="OrthoDB" id="147969at2157"/>
<dbReference type="HOGENOM" id="CLU_092682_0_0_2"/>
<dbReference type="EMBL" id="CP000300">
    <property type="protein sequence ID" value="ABE52525.1"/>
    <property type="molecule type" value="Genomic_DNA"/>
</dbReference>
<dbReference type="AlphaFoldDB" id="Q12VK1"/>
<evidence type="ECO:0000313" key="2">
    <source>
        <dbReference type="Proteomes" id="UP000001979"/>
    </source>
</evidence>